<evidence type="ECO:0000313" key="5">
    <source>
        <dbReference type="Proteomes" id="UP000424527"/>
    </source>
</evidence>
<keyword evidence="1" id="KW-0175">Coiled coil</keyword>
<feature type="compositionally biased region" description="Basic and acidic residues" evidence="2">
    <location>
        <begin position="707"/>
        <end position="722"/>
    </location>
</feature>
<dbReference type="Gene3D" id="2.60.40.10">
    <property type="entry name" value="Immunoglobulins"/>
    <property type="match status" value="1"/>
</dbReference>
<dbReference type="Pfam" id="PF15030">
    <property type="entry name" value="DUF4527"/>
    <property type="match status" value="1"/>
</dbReference>
<dbReference type="EMBL" id="REGW02000015">
    <property type="protein sequence ID" value="KAE8285925.1"/>
    <property type="molecule type" value="Genomic_DNA"/>
</dbReference>
<protein>
    <recommendedName>
        <fullName evidence="3">RIMS-binding protein 1/2/3 Fn3 domain-containing protein</fullName>
    </recommendedName>
</protein>
<accession>A0A6G0I385</accession>
<evidence type="ECO:0000256" key="2">
    <source>
        <dbReference type="SAM" id="MobiDB-lite"/>
    </source>
</evidence>
<feature type="compositionally biased region" description="Low complexity" evidence="2">
    <location>
        <begin position="641"/>
        <end position="666"/>
    </location>
</feature>
<dbReference type="Pfam" id="PF25523">
    <property type="entry name" value="Ig_RIMBP2"/>
    <property type="match status" value="1"/>
</dbReference>
<proteinExistence type="predicted"/>
<reference evidence="4 5" key="1">
    <citation type="submission" date="2019-07" db="EMBL/GenBank/DDBJ databases">
        <title>Chromosome genome assembly for large yellow croaker.</title>
        <authorList>
            <person name="Xiao S."/>
        </authorList>
    </citation>
    <scope>NUCLEOTIDE SEQUENCE [LARGE SCALE GENOMIC DNA]</scope>
    <source>
        <strain evidence="4">JMULYC20181020</strain>
        <tissue evidence="4">Muscle</tissue>
    </source>
</reference>
<dbReference type="InterPro" id="IPR013783">
    <property type="entry name" value="Ig-like_fold"/>
</dbReference>
<feature type="coiled-coil region" evidence="1">
    <location>
        <begin position="182"/>
        <end position="213"/>
    </location>
</feature>
<gene>
    <name evidence="4" type="ORF">D5F01_LYC15594</name>
</gene>
<name>A0A6G0I385_LARCR</name>
<dbReference type="SUPFAM" id="SSF49265">
    <property type="entry name" value="Fibronectin type III"/>
    <property type="match status" value="1"/>
</dbReference>
<feature type="region of interest" description="Disordered" evidence="2">
    <location>
        <begin position="528"/>
        <end position="667"/>
    </location>
</feature>
<dbReference type="PANTHER" id="PTHR36866">
    <property type="entry name" value="CHROMOSOME 4 OPEN READING FRAME 50"/>
    <property type="match status" value="1"/>
</dbReference>
<sequence length="822" mass="91256">MREQANLSHLQFYLFTTRLHQRVLRTKRRITPHLPNQKLHPKTGPLNLFHHRGTQINPSLKSLSLTTETLDEFTLGTWCSRGILNLEESPSEESDALREAYRSLGLGEDLEALREQRDRLEVALQQTREQLQMMAQENTRLKLQFSKETAEQGPSREKISTLPISNGDEDNNILTLAQDDLVQALNQENRALADRIQDLLAHIELREEEIKREETHAVATEKTGTENATQRCQTKDHRGNVVQLEQSDLMREIEALGAELKRSQDELDQSHVDTERLHSELCQSEAGREEAERQAAQAADKLVRLTEIANHMEETTKENDGLINQVKELQSKLTGLAREKTFALSLKGQIEEQYNILTAQLKAKTVALEELNSEYIALKRGQGSKDDLSTVLISLRTRYNDIRAKYDALLKKRGQTDLDIAPLKAKLSCLVVKCQERNSLLVQMMKAMHRQGCVDSTLRQQVEQLLSDAALQDYTAAFTPGSNIKTRDYSMGFTPGFISKFQDYTNGLTPDQTCSTIPGLVNQNRFTPESGVKLKTEKQTSLVTTESTSNRQTHSSELTPAPTGTLKKNANSPVPASPVQEHVSVQTAPSPVGPAKKENSITSTAQPSPSSSGPVQLTSPNQSEKLGFHHPDVKGTSSPDLTSLTGSSRSSTPPSSSSRVSLSRRLSSPEKIINLHEQLQKTLMSSYQAPSARCSPERSYKSAKKSTAAEKTKAARPKPAPDEVRSVEVIKTVGQSSLMIGWRRPPLDELGCSNGTFVYGYRVFVDGDFHKSVMSSACTKCVLENVNLSVPVHISVQTLGSNGLSSNSVHTTYSNSVRKDHH</sequence>
<dbReference type="PANTHER" id="PTHR36866:SF1">
    <property type="entry name" value="GENE 1043-RELATED"/>
    <property type="match status" value="1"/>
</dbReference>
<feature type="coiled-coil region" evidence="1">
    <location>
        <begin position="246"/>
        <end position="374"/>
    </location>
</feature>
<dbReference type="AlphaFoldDB" id="A0A6G0I385"/>
<feature type="region of interest" description="Disordered" evidence="2">
    <location>
        <begin position="214"/>
        <end position="237"/>
    </location>
</feature>
<comment type="caution">
    <text evidence="4">The sequence shown here is derived from an EMBL/GenBank/DDBJ whole genome shotgun (WGS) entry which is preliminary data.</text>
</comment>
<evidence type="ECO:0000256" key="1">
    <source>
        <dbReference type="SAM" id="Coils"/>
    </source>
</evidence>
<keyword evidence="5" id="KW-1185">Reference proteome</keyword>
<dbReference type="InterPro" id="IPR057884">
    <property type="entry name" value="FN3_RIM-BP1/2/3"/>
</dbReference>
<dbReference type="Proteomes" id="UP000424527">
    <property type="component" value="Unassembled WGS sequence"/>
</dbReference>
<dbReference type="InterPro" id="IPR036116">
    <property type="entry name" value="FN3_sf"/>
</dbReference>
<evidence type="ECO:0000313" key="4">
    <source>
        <dbReference type="EMBL" id="KAE8285925.1"/>
    </source>
</evidence>
<evidence type="ECO:0000259" key="3">
    <source>
        <dbReference type="Pfam" id="PF25523"/>
    </source>
</evidence>
<dbReference type="InterPro" id="IPR032771">
    <property type="entry name" value="DUF4527"/>
</dbReference>
<feature type="coiled-coil region" evidence="1">
    <location>
        <begin position="110"/>
        <end position="144"/>
    </location>
</feature>
<feature type="region of interest" description="Disordered" evidence="2">
    <location>
        <begin position="684"/>
        <end position="722"/>
    </location>
</feature>
<organism evidence="4 5">
    <name type="scientific">Larimichthys crocea</name>
    <name type="common">Large yellow croaker</name>
    <name type="synonym">Pseudosciaena crocea</name>
    <dbReference type="NCBI Taxonomy" id="215358"/>
    <lineage>
        <taxon>Eukaryota</taxon>
        <taxon>Metazoa</taxon>
        <taxon>Chordata</taxon>
        <taxon>Craniata</taxon>
        <taxon>Vertebrata</taxon>
        <taxon>Euteleostomi</taxon>
        <taxon>Actinopterygii</taxon>
        <taxon>Neopterygii</taxon>
        <taxon>Teleostei</taxon>
        <taxon>Neoteleostei</taxon>
        <taxon>Acanthomorphata</taxon>
        <taxon>Eupercaria</taxon>
        <taxon>Sciaenidae</taxon>
        <taxon>Larimichthys</taxon>
    </lineage>
</organism>
<feature type="compositionally biased region" description="Polar residues" evidence="2">
    <location>
        <begin position="539"/>
        <end position="558"/>
    </location>
</feature>
<feature type="compositionally biased region" description="Polar residues" evidence="2">
    <location>
        <begin position="600"/>
        <end position="624"/>
    </location>
</feature>
<feature type="domain" description="RIMS-binding protein 1/2/3 Fn3" evidence="3">
    <location>
        <begin position="725"/>
        <end position="818"/>
    </location>
</feature>